<dbReference type="InterPro" id="IPR036249">
    <property type="entry name" value="Thioredoxin-like_sf"/>
</dbReference>
<dbReference type="PANTHER" id="PTHR13887">
    <property type="entry name" value="GLUTATHIONE S-TRANSFERASE KAPPA"/>
    <property type="match status" value="1"/>
</dbReference>
<dbReference type="RefSeq" id="WP_229733616.1">
    <property type="nucleotide sequence ID" value="NZ_BMEV01000031.1"/>
</dbReference>
<protein>
    <recommendedName>
        <fullName evidence="2">ClpXP adapter protein SpxH</fullName>
    </recommendedName>
</protein>
<dbReference type="EMBL" id="BMEV01000031">
    <property type="protein sequence ID" value="GFZ77276.1"/>
    <property type="molecule type" value="Genomic_DNA"/>
</dbReference>
<comment type="function">
    <text evidence="2">Adapter protein required for efficient degradation of Spx by ClpXP under non-stress conditions. Interaction with Spx stabilizes Spx and exposes the C-terminus of Spx for recognition and proteolysis by ClpXP.</text>
</comment>
<organism evidence="3 4">
    <name type="scientific">Compostibacillus humi</name>
    <dbReference type="NCBI Taxonomy" id="1245525"/>
    <lineage>
        <taxon>Bacteria</taxon>
        <taxon>Bacillati</taxon>
        <taxon>Bacillota</taxon>
        <taxon>Bacilli</taxon>
        <taxon>Bacillales</taxon>
        <taxon>Bacillaceae</taxon>
        <taxon>Compostibacillus</taxon>
    </lineage>
</organism>
<gene>
    <name evidence="3" type="primary">yjbH</name>
    <name evidence="2" type="synonym">spxH</name>
    <name evidence="3" type="ORF">GCM10010978_18560</name>
</gene>
<comment type="subunit">
    <text evidence="2">Interacts with Spx.</text>
</comment>
<reference evidence="3" key="2">
    <citation type="submission" date="2020-09" db="EMBL/GenBank/DDBJ databases">
        <authorList>
            <person name="Sun Q."/>
            <person name="Zhou Y."/>
        </authorList>
    </citation>
    <scope>NUCLEOTIDE SEQUENCE</scope>
    <source>
        <strain evidence="3">CGMCC 1.12360</strain>
    </source>
</reference>
<keyword evidence="1 2" id="KW-0963">Cytoplasm</keyword>
<dbReference type="InterPro" id="IPR046404">
    <property type="entry name" value="Adapter_SpxH"/>
</dbReference>
<dbReference type="HAMAP" id="MF_02245">
    <property type="entry name" value="Adapter_SpxH"/>
    <property type="match status" value="1"/>
</dbReference>
<evidence type="ECO:0000313" key="4">
    <source>
        <dbReference type="Proteomes" id="UP000602050"/>
    </source>
</evidence>
<dbReference type="Pfam" id="PF13743">
    <property type="entry name" value="Thioredoxin_5"/>
    <property type="match status" value="1"/>
</dbReference>
<dbReference type="GO" id="GO:0005737">
    <property type="term" value="C:cytoplasm"/>
    <property type="evidence" value="ECO:0007669"/>
    <property type="project" value="UniProtKB-SubCell"/>
</dbReference>
<evidence type="ECO:0000313" key="3">
    <source>
        <dbReference type="EMBL" id="GFZ77276.1"/>
    </source>
</evidence>
<dbReference type="CDD" id="cd03025">
    <property type="entry name" value="DsbA_FrnE_like"/>
    <property type="match status" value="1"/>
</dbReference>
<proteinExistence type="inferred from homology"/>
<accession>A0A8J2XF38</accession>
<sequence>MRWNQTGLSNGSQQTSVKVLPKPIEMYVFIDPLCPECWSLNPYLKKLTLEYGRFFTLIPIISSVFVSSSKRHKRSTYYSDRNDGKFKRPIPVTCPWIVPLAVKAAEIQGKRAGKTFLRKLQQKLFWHHVDVTEESKLYEIAKEAKLDVEEFKEDLYSASAKKAYQCDLKLMQEMEIEHLPTIVFINHFSDEQGIKITGIYPYEVYEHVLQETLQKIPIPSEKPPLEDYFKKYEVVGMEEISFVYDWSRGKTEKELKKLQFQQKVKQINFSLWEYIY</sequence>
<dbReference type="SUPFAM" id="SSF52833">
    <property type="entry name" value="Thioredoxin-like"/>
    <property type="match status" value="1"/>
</dbReference>
<dbReference type="Gene3D" id="3.40.30.10">
    <property type="entry name" value="Glutaredoxin"/>
    <property type="match status" value="2"/>
</dbReference>
<comment type="subcellular location">
    <subcellularLocation>
        <location evidence="2">Cytoplasm</location>
    </subcellularLocation>
</comment>
<reference evidence="3" key="1">
    <citation type="journal article" date="2014" name="Int. J. Syst. Evol. Microbiol.">
        <title>Complete genome sequence of Corynebacterium casei LMG S-19264T (=DSM 44701T), isolated from a smear-ripened cheese.</title>
        <authorList>
            <consortium name="US DOE Joint Genome Institute (JGI-PGF)"/>
            <person name="Walter F."/>
            <person name="Albersmeier A."/>
            <person name="Kalinowski J."/>
            <person name="Ruckert C."/>
        </authorList>
    </citation>
    <scope>NUCLEOTIDE SEQUENCE</scope>
    <source>
        <strain evidence="3">CGMCC 1.12360</strain>
    </source>
</reference>
<keyword evidence="4" id="KW-1185">Reference proteome</keyword>
<dbReference type="Proteomes" id="UP000602050">
    <property type="component" value="Unassembled WGS sequence"/>
</dbReference>
<comment type="similarity">
    <text evidence="2">Belongs to the SpxH family.</text>
</comment>
<evidence type="ECO:0000256" key="2">
    <source>
        <dbReference type="HAMAP-Rule" id="MF_02245"/>
    </source>
</evidence>
<evidence type="ECO:0000256" key="1">
    <source>
        <dbReference type="ARBA" id="ARBA00022490"/>
    </source>
</evidence>
<comment type="caution">
    <text evidence="3">The sequence shown here is derived from an EMBL/GenBank/DDBJ whole genome shotgun (WGS) entry which is preliminary data.</text>
</comment>
<dbReference type="AlphaFoldDB" id="A0A8J2XF38"/>
<dbReference type="PANTHER" id="PTHR13887:SF47">
    <property type="entry name" value="CLPXP ADAPTER PROTEIN SPXH"/>
    <property type="match status" value="1"/>
</dbReference>
<name>A0A8J2XF38_9BACI</name>